<dbReference type="RefSeq" id="WP_259452020.1">
    <property type="nucleotide sequence ID" value="NZ_CP119520.1"/>
</dbReference>
<accession>A0ABT2C6K9</accession>
<dbReference type="Pfam" id="PF03692">
    <property type="entry name" value="CxxCxxCC"/>
    <property type="match status" value="1"/>
</dbReference>
<comment type="caution">
    <text evidence="1">The sequence shown here is derived from an EMBL/GenBank/DDBJ whole genome shotgun (WGS) entry which is preliminary data.</text>
</comment>
<name>A0ABT2C6K9_9BURK</name>
<organism evidence="1 2">
    <name type="scientific">Telluria mixta</name>
    <dbReference type="NCBI Taxonomy" id="34071"/>
    <lineage>
        <taxon>Bacteria</taxon>
        <taxon>Pseudomonadati</taxon>
        <taxon>Pseudomonadota</taxon>
        <taxon>Betaproteobacteria</taxon>
        <taxon>Burkholderiales</taxon>
        <taxon>Oxalobacteraceae</taxon>
        <taxon>Telluria group</taxon>
        <taxon>Telluria</taxon>
    </lineage>
</organism>
<evidence type="ECO:0000313" key="2">
    <source>
        <dbReference type="Proteomes" id="UP001165263"/>
    </source>
</evidence>
<dbReference type="EMBL" id="JANUHC010000012">
    <property type="protein sequence ID" value="MCS0633025.1"/>
    <property type="molecule type" value="Genomic_DNA"/>
</dbReference>
<sequence>MSDTSENPCLSCGACCMTYRVSFYWADADARGLPPALTEQVNAHYSCMAGTNAKAPRCAALRGEPGGQYACSVYEQRPEPCREVQIGDAKCLQARARHALPALS</sequence>
<protein>
    <submittedName>
        <fullName evidence="1">YkgJ family cysteine cluster protein</fullName>
    </submittedName>
</protein>
<reference evidence="1" key="1">
    <citation type="submission" date="2022-08" db="EMBL/GenBank/DDBJ databases">
        <title>Reclassification of Massilia species as members of the genera Telluria, Duganella, Pseudoduganella, Mokoshia gen. nov. and Zemynaea gen. nov. using orthogonal and non-orthogonal genome-based approaches.</title>
        <authorList>
            <person name="Bowman J.P."/>
        </authorList>
    </citation>
    <scope>NUCLEOTIDE SEQUENCE</scope>
    <source>
        <strain evidence="1">LMG 11547</strain>
    </source>
</reference>
<keyword evidence="2" id="KW-1185">Reference proteome</keyword>
<dbReference type="InterPro" id="IPR005358">
    <property type="entry name" value="Puta_zinc/iron-chelating_dom"/>
</dbReference>
<dbReference type="Proteomes" id="UP001165263">
    <property type="component" value="Unassembled WGS sequence"/>
</dbReference>
<evidence type="ECO:0000313" key="1">
    <source>
        <dbReference type="EMBL" id="MCS0633025.1"/>
    </source>
</evidence>
<gene>
    <name evidence="1" type="ORF">NX786_27190</name>
</gene>
<proteinExistence type="predicted"/>